<evidence type="ECO:0000256" key="2">
    <source>
        <dbReference type="SAM" id="MobiDB-lite"/>
    </source>
</evidence>
<feature type="domain" description="CS" evidence="4">
    <location>
        <begin position="302"/>
        <end position="394"/>
    </location>
</feature>
<feature type="region of interest" description="Disordered" evidence="2">
    <location>
        <begin position="225"/>
        <end position="245"/>
    </location>
</feature>
<dbReference type="InterPro" id="IPR007052">
    <property type="entry name" value="CS_dom"/>
</dbReference>
<dbReference type="Pfam" id="PF04969">
    <property type="entry name" value="CS"/>
    <property type="match status" value="1"/>
</dbReference>
<organism evidence="5 6">
    <name type="scientific">Sporothrix epigloea</name>
    <dbReference type="NCBI Taxonomy" id="1892477"/>
    <lineage>
        <taxon>Eukaryota</taxon>
        <taxon>Fungi</taxon>
        <taxon>Dikarya</taxon>
        <taxon>Ascomycota</taxon>
        <taxon>Pezizomycotina</taxon>
        <taxon>Sordariomycetes</taxon>
        <taxon>Sordariomycetidae</taxon>
        <taxon>Ophiostomatales</taxon>
        <taxon>Ophiostomataceae</taxon>
        <taxon>Sporothrix</taxon>
    </lineage>
</organism>
<dbReference type="Gene3D" id="2.60.40.790">
    <property type="match status" value="1"/>
</dbReference>
<dbReference type="InterPro" id="IPR007699">
    <property type="entry name" value="SGS_dom"/>
</dbReference>
<comment type="similarity">
    <text evidence="1">Belongs to the SGT1 family.</text>
</comment>
<dbReference type="PROSITE" id="PS51048">
    <property type="entry name" value="SGS"/>
    <property type="match status" value="1"/>
</dbReference>
<protein>
    <submittedName>
        <fullName evidence="5">Cochaperone protein</fullName>
    </submittedName>
</protein>
<dbReference type="SUPFAM" id="SSF49764">
    <property type="entry name" value="HSP20-like chaperones"/>
    <property type="match status" value="1"/>
</dbReference>
<sequence>MSKSPLTPPDGTAGYALNPSTKTAGELGILAIQNKKYDVALAHLTTALKEATAPRSKLAEKIPELLLARSQAYLGLQCHLDLALDDTERACYLAVSHPSTSNEPSTEFASNVSIASLAQYRRAVVLGALKRYADADACCVWSQHPLEGKAKADISTIDENAVTQNVDADGYYTVTPDDLLATLNDRPVDGSAEDGTPLKPGQPADASAAWSRAYMWRGFVLREMQKTPPTDPGRKLTVRRTPPKPATPLLYKTVEVAKTRAVVSKTLKKPEVFTNTAKTEIKPGQNQAKTAVIPVVVPPPTPAKLRVDMYQSTSKVNLSVFAKKVDEQQLQIEAGPTTIRLSNLPKEVSGPKGTVVIQLGGAIDETDITKRVTPYKIELSLTKKTPGEKWGNWGEQVQEEEAEDKKSEPKNAEPALTDVPSMTPAVAVTPVAPPKQASVPKPATSANAAAKSAGLVYPTSSRNGPKDWDKLAVLDDNGDGEDNGDSVDTFFKQLYANSTPEQQRAMNKSFTESNGTALSTDWTSVGQNKVETQPPEGVEAKSWESLGKK</sequence>
<dbReference type="PROSITE" id="PS51203">
    <property type="entry name" value="CS"/>
    <property type="match status" value="1"/>
</dbReference>
<gene>
    <name evidence="5" type="primary">SGT1</name>
    <name evidence="5" type="ORF">SEPCBS57363_002575</name>
</gene>
<dbReference type="Pfam" id="PF05002">
    <property type="entry name" value="SGS"/>
    <property type="match status" value="1"/>
</dbReference>
<evidence type="ECO:0000259" key="4">
    <source>
        <dbReference type="PROSITE" id="PS51203"/>
    </source>
</evidence>
<comment type="caution">
    <text evidence="5">The sequence shown here is derived from an EMBL/GenBank/DDBJ whole genome shotgun (WGS) entry which is preliminary data.</text>
</comment>
<evidence type="ECO:0000313" key="5">
    <source>
        <dbReference type="EMBL" id="CAK7267405.1"/>
    </source>
</evidence>
<feature type="compositionally biased region" description="Polar residues" evidence="2">
    <location>
        <begin position="499"/>
        <end position="531"/>
    </location>
</feature>
<evidence type="ECO:0000313" key="6">
    <source>
        <dbReference type="Proteomes" id="UP001642501"/>
    </source>
</evidence>
<reference evidence="5 6" key="1">
    <citation type="submission" date="2024-01" db="EMBL/GenBank/DDBJ databases">
        <authorList>
            <person name="Allen C."/>
            <person name="Tagirdzhanova G."/>
        </authorList>
    </citation>
    <scope>NUCLEOTIDE SEQUENCE [LARGE SCALE GENOMIC DNA]</scope>
    <source>
        <strain evidence="5 6">CBS 573.63</strain>
    </source>
</reference>
<feature type="region of interest" description="Disordered" evidence="2">
    <location>
        <begin position="386"/>
        <end position="417"/>
    </location>
</feature>
<feature type="compositionally biased region" description="Basic and acidic residues" evidence="2">
    <location>
        <begin position="538"/>
        <end position="549"/>
    </location>
</feature>
<dbReference type="Proteomes" id="UP001642501">
    <property type="component" value="Unassembled WGS sequence"/>
</dbReference>
<dbReference type="CDD" id="cd06466">
    <property type="entry name" value="p23_CS_SGT1_like"/>
    <property type="match status" value="1"/>
</dbReference>
<evidence type="ECO:0000259" key="3">
    <source>
        <dbReference type="PROSITE" id="PS51048"/>
    </source>
</evidence>
<name>A0ABP0DGN6_9PEZI</name>
<evidence type="ECO:0000256" key="1">
    <source>
        <dbReference type="ARBA" id="ARBA00008509"/>
    </source>
</evidence>
<feature type="compositionally biased region" description="Low complexity" evidence="2">
    <location>
        <begin position="440"/>
        <end position="453"/>
    </location>
</feature>
<accession>A0ABP0DGN6</accession>
<dbReference type="PANTHER" id="PTHR45862">
    <property type="entry name" value="PROTEIN SGT1 HOMOLOG"/>
    <property type="match status" value="1"/>
</dbReference>
<dbReference type="EMBL" id="CAWUOM010000034">
    <property type="protein sequence ID" value="CAK7267405.1"/>
    <property type="molecule type" value="Genomic_DNA"/>
</dbReference>
<feature type="region of interest" description="Disordered" evidence="2">
    <location>
        <begin position="184"/>
        <end position="204"/>
    </location>
</feature>
<feature type="region of interest" description="Disordered" evidence="2">
    <location>
        <begin position="499"/>
        <end position="549"/>
    </location>
</feature>
<dbReference type="Gene3D" id="1.25.40.10">
    <property type="entry name" value="Tetratricopeptide repeat domain"/>
    <property type="match status" value="1"/>
</dbReference>
<dbReference type="SUPFAM" id="SSF48452">
    <property type="entry name" value="TPR-like"/>
    <property type="match status" value="1"/>
</dbReference>
<dbReference type="InterPro" id="IPR044563">
    <property type="entry name" value="Sgt1-like"/>
</dbReference>
<feature type="region of interest" description="Disordered" evidence="2">
    <location>
        <begin position="432"/>
        <end position="463"/>
    </location>
</feature>
<proteinExistence type="inferred from homology"/>
<feature type="domain" description="SGS" evidence="3">
    <location>
        <begin position="456"/>
        <end position="545"/>
    </location>
</feature>
<keyword evidence="6" id="KW-1185">Reference proteome</keyword>
<dbReference type="InterPro" id="IPR008978">
    <property type="entry name" value="HSP20-like_chaperone"/>
</dbReference>
<dbReference type="InterPro" id="IPR011990">
    <property type="entry name" value="TPR-like_helical_dom_sf"/>
</dbReference>